<dbReference type="Proteomes" id="UP000643701">
    <property type="component" value="Unassembled WGS sequence"/>
</dbReference>
<name>A0A967E5W9_9FLAO</name>
<feature type="domain" description="NAD-dependent epimerase/dehydratase" evidence="2">
    <location>
        <begin position="3"/>
        <end position="241"/>
    </location>
</feature>
<dbReference type="InterPro" id="IPR001509">
    <property type="entry name" value="Epimerase_deHydtase"/>
</dbReference>
<dbReference type="PANTHER" id="PTHR43000">
    <property type="entry name" value="DTDP-D-GLUCOSE 4,6-DEHYDRATASE-RELATED"/>
    <property type="match status" value="1"/>
</dbReference>
<accession>A0A967E5W9</accession>
<evidence type="ECO:0000313" key="4">
    <source>
        <dbReference type="Proteomes" id="UP000643701"/>
    </source>
</evidence>
<evidence type="ECO:0000313" key="3">
    <source>
        <dbReference type="EMBL" id="NGZ89136.1"/>
    </source>
</evidence>
<dbReference type="Gene3D" id="3.40.50.720">
    <property type="entry name" value="NAD(P)-binding Rossmann-like Domain"/>
    <property type="match status" value="1"/>
</dbReference>
<sequence length="318" mass="35772">MKVLITGVAGFIGSHMAECLHSKGFQVEGIDDFNTYYSSKLKHINAEELKFSGIKIWEGDLTQASLYHKLAKDFDFIIHFAAQPGIAATSSFESYLQKNVVATQRLLQFAKQQTHLKQFINIATSSIYGKFATQSEDAAPAPTSHYGVTKLAAEQLVLAEHRLGNLKACSLRLYSVYGPRERPDKLYTKLMAAGVHDEKFPLFEGSKLHRRSFTYVSDIVDGIFLCIEEHSQTYGEIINLGSPEQRTTEEGILTVEKLLNKPIEIKVLPPRNADQQETVAKINKAKILLGYQPKTSLEIGLQKQLNWYKDLIKKHGRI</sequence>
<evidence type="ECO:0000259" key="2">
    <source>
        <dbReference type="Pfam" id="PF01370"/>
    </source>
</evidence>
<proteinExistence type="inferred from homology"/>
<dbReference type="SUPFAM" id="SSF51735">
    <property type="entry name" value="NAD(P)-binding Rossmann-fold domains"/>
    <property type="match status" value="1"/>
</dbReference>
<gene>
    <name evidence="3" type="ORF">G7034_02600</name>
</gene>
<dbReference type="Pfam" id="PF01370">
    <property type="entry name" value="Epimerase"/>
    <property type="match status" value="1"/>
</dbReference>
<evidence type="ECO:0000256" key="1">
    <source>
        <dbReference type="ARBA" id="ARBA00007637"/>
    </source>
</evidence>
<protein>
    <submittedName>
        <fullName evidence="3">NAD-dependent epimerase/dehydratase family protein</fullName>
    </submittedName>
</protein>
<dbReference type="PRINTS" id="PR01713">
    <property type="entry name" value="NUCEPIMERASE"/>
</dbReference>
<dbReference type="RefSeq" id="WP_166399405.1">
    <property type="nucleotide sequence ID" value="NZ_JAANAS010000032.1"/>
</dbReference>
<dbReference type="AlphaFoldDB" id="A0A967E5W9"/>
<dbReference type="EMBL" id="JAANAS010000032">
    <property type="protein sequence ID" value="NGZ89136.1"/>
    <property type="molecule type" value="Genomic_DNA"/>
</dbReference>
<dbReference type="InterPro" id="IPR036291">
    <property type="entry name" value="NAD(P)-bd_dom_sf"/>
</dbReference>
<reference evidence="3" key="1">
    <citation type="submission" date="2020-03" db="EMBL/GenBank/DDBJ databases">
        <title>Psychroflexus Maritimus sp. nov., isolate from marine sediment.</title>
        <authorList>
            <person name="Zhong Y.-L."/>
        </authorList>
    </citation>
    <scope>NUCLEOTIDE SEQUENCE</scope>
    <source>
        <strain evidence="3">C1</strain>
    </source>
</reference>
<comment type="similarity">
    <text evidence="1">Belongs to the NAD(P)-dependent epimerase/dehydratase family.</text>
</comment>
<keyword evidence="4" id="KW-1185">Reference proteome</keyword>
<comment type="caution">
    <text evidence="3">The sequence shown here is derived from an EMBL/GenBank/DDBJ whole genome shotgun (WGS) entry which is preliminary data.</text>
</comment>
<organism evidence="3 4">
    <name type="scientific">Psychroflexus maritimus</name>
    <dbReference type="NCBI Taxonomy" id="2714865"/>
    <lineage>
        <taxon>Bacteria</taxon>
        <taxon>Pseudomonadati</taxon>
        <taxon>Bacteroidota</taxon>
        <taxon>Flavobacteriia</taxon>
        <taxon>Flavobacteriales</taxon>
        <taxon>Flavobacteriaceae</taxon>
        <taxon>Psychroflexus</taxon>
    </lineage>
</organism>